<organism evidence="2 3">
    <name type="scientific">Botrytis elliptica</name>
    <dbReference type="NCBI Taxonomy" id="278938"/>
    <lineage>
        <taxon>Eukaryota</taxon>
        <taxon>Fungi</taxon>
        <taxon>Dikarya</taxon>
        <taxon>Ascomycota</taxon>
        <taxon>Pezizomycotina</taxon>
        <taxon>Leotiomycetes</taxon>
        <taxon>Helotiales</taxon>
        <taxon>Sclerotiniaceae</taxon>
        <taxon>Botrytis</taxon>
    </lineage>
</organism>
<evidence type="ECO:0000313" key="3">
    <source>
        <dbReference type="Proteomes" id="UP000297229"/>
    </source>
</evidence>
<name>A0A4Z1IBT6_9HELO</name>
<dbReference type="EMBL" id="PQXM01001528">
    <property type="protein sequence ID" value="TGO54273.1"/>
    <property type="molecule type" value="Genomic_DNA"/>
</dbReference>
<feature type="region of interest" description="Disordered" evidence="1">
    <location>
        <begin position="1"/>
        <end position="20"/>
    </location>
</feature>
<reference evidence="2 3" key="1">
    <citation type="submission" date="2017-12" db="EMBL/GenBank/DDBJ databases">
        <title>Comparative genomics of Botrytis spp.</title>
        <authorList>
            <person name="Valero-Jimenez C.A."/>
            <person name="Tapia P."/>
            <person name="Veloso J."/>
            <person name="Silva-Moreno E."/>
            <person name="Staats M."/>
            <person name="Valdes J.H."/>
            <person name="Van Kan J.A.L."/>
        </authorList>
    </citation>
    <scope>NUCLEOTIDE SEQUENCE [LARGE SCALE GENOMIC DNA]</scope>
    <source>
        <strain evidence="2 3">Be9601</strain>
    </source>
</reference>
<protein>
    <submittedName>
        <fullName evidence="2">Uncharacterized protein</fullName>
    </submittedName>
</protein>
<dbReference type="Proteomes" id="UP000297229">
    <property type="component" value="Unassembled WGS sequence"/>
</dbReference>
<evidence type="ECO:0000313" key="2">
    <source>
        <dbReference type="EMBL" id="TGO54273.1"/>
    </source>
</evidence>
<sequence>MQSSSSSGSREPRIQVRELTGTKQCKRAHGNFIAGPIMSKMFNNLAFHKFGGGAQGPEGKQPLSSC</sequence>
<proteinExistence type="predicted"/>
<accession>A0A4Z1IBT6</accession>
<gene>
    <name evidence="2" type="ORF">BELL_1530g00020</name>
</gene>
<keyword evidence="3" id="KW-1185">Reference proteome</keyword>
<evidence type="ECO:0000256" key="1">
    <source>
        <dbReference type="SAM" id="MobiDB-lite"/>
    </source>
</evidence>
<comment type="caution">
    <text evidence="2">The sequence shown here is derived from an EMBL/GenBank/DDBJ whole genome shotgun (WGS) entry which is preliminary data.</text>
</comment>
<dbReference type="AlphaFoldDB" id="A0A4Z1IBT6"/>